<dbReference type="Gene3D" id="3.40.630.30">
    <property type="match status" value="1"/>
</dbReference>
<sequence length="200" mass="22190">MTTNPSNSNGPSQLTYLLATIDDAESLASLISLAFRSEPTGQTWLFDSQEQRIEVATPELVSQMIADPNVSMLIGHLPSTPQEPVTTCYLRRPAPDPALEPHRTPGAAWLGFLCVVPAYHGNGYGKAQLDYAEQHVRDEWKVDALEIDYVGSRLQLAGWYERCGYVATGKKRPFPYGEKGRQILAEGLEMLVLRKRLEAS</sequence>
<evidence type="ECO:0000313" key="3">
    <source>
        <dbReference type="Proteomes" id="UP001310890"/>
    </source>
</evidence>
<dbReference type="SUPFAM" id="SSF55729">
    <property type="entry name" value="Acyl-CoA N-acyltransferases (Nat)"/>
    <property type="match status" value="1"/>
</dbReference>
<feature type="domain" description="N-acetyltransferase" evidence="1">
    <location>
        <begin position="14"/>
        <end position="198"/>
    </location>
</feature>
<accession>A0AAN7TK31</accession>
<name>A0AAN7TK31_9PEZI</name>
<dbReference type="Proteomes" id="UP001310890">
    <property type="component" value="Unassembled WGS sequence"/>
</dbReference>
<dbReference type="PROSITE" id="PS51186">
    <property type="entry name" value="GNAT"/>
    <property type="match status" value="1"/>
</dbReference>
<organism evidence="2 3">
    <name type="scientific">Meristemomyces frigidus</name>
    <dbReference type="NCBI Taxonomy" id="1508187"/>
    <lineage>
        <taxon>Eukaryota</taxon>
        <taxon>Fungi</taxon>
        <taxon>Dikarya</taxon>
        <taxon>Ascomycota</taxon>
        <taxon>Pezizomycotina</taxon>
        <taxon>Dothideomycetes</taxon>
        <taxon>Dothideomycetidae</taxon>
        <taxon>Mycosphaerellales</taxon>
        <taxon>Teratosphaeriaceae</taxon>
        <taxon>Meristemomyces</taxon>
    </lineage>
</organism>
<reference evidence="2" key="1">
    <citation type="submission" date="2023-08" db="EMBL/GenBank/DDBJ databases">
        <title>Black Yeasts Isolated from many extreme environments.</title>
        <authorList>
            <person name="Coleine C."/>
            <person name="Stajich J.E."/>
            <person name="Selbmann L."/>
        </authorList>
    </citation>
    <scope>NUCLEOTIDE SEQUENCE</scope>
    <source>
        <strain evidence="2">CCFEE 5401</strain>
    </source>
</reference>
<protein>
    <recommendedName>
        <fullName evidence="1">N-acetyltransferase domain-containing protein</fullName>
    </recommendedName>
</protein>
<proteinExistence type="predicted"/>
<comment type="caution">
    <text evidence="2">The sequence shown here is derived from an EMBL/GenBank/DDBJ whole genome shotgun (WGS) entry which is preliminary data.</text>
</comment>
<dbReference type="Pfam" id="PF00583">
    <property type="entry name" value="Acetyltransf_1"/>
    <property type="match status" value="1"/>
</dbReference>
<dbReference type="InterPro" id="IPR016181">
    <property type="entry name" value="Acyl_CoA_acyltransferase"/>
</dbReference>
<dbReference type="CDD" id="cd04301">
    <property type="entry name" value="NAT_SF"/>
    <property type="match status" value="1"/>
</dbReference>
<dbReference type="GO" id="GO:0016747">
    <property type="term" value="F:acyltransferase activity, transferring groups other than amino-acyl groups"/>
    <property type="evidence" value="ECO:0007669"/>
    <property type="project" value="InterPro"/>
</dbReference>
<dbReference type="AlphaFoldDB" id="A0AAN7TK31"/>
<dbReference type="InterPro" id="IPR000182">
    <property type="entry name" value="GNAT_dom"/>
</dbReference>
<evidence type="ECO:0000259" key="1">
    <source>
        <dbReference type="PROSITE" id="PS51186"/>
    </source>
</evidence>
<gene>
    <name evidence="2" type="ORF">LTR62_003306</name>
</gene>
<dbReference type="EMBL" id="JAVRRL010000022">
    <property type="protein sequence ID" value="KAK5113679.1"/>
    <property type="molecule type" value="Genomic_DNA"/>
</dbReference>
<evidence type="ECO:0000313" key="2">
    <source>
        <dbReference type="EMBL" id="KAK5113679.1"/>
    </source>
</evidence>